<evidence type="ECO:0000313" key="11">
    <source>
        <dbReference type="EMBL" id="KAH6755831.1"/>
    </source>
</evidence>
<organism evidence="11 12">
    <name type="scientific">Perilla frutescens var. hirtella</name>
    <name type="common">Perilla citriodora</name>
    <name type="synonym">Perilla setoyensis</name>
    <dbReference type="NCBI Taxonomy" id="608512"/>
    <lineage>
        <taxon>Eukaryota</taxon>
        <taxon>Viridiplantae</taxon>
        <taxon>Streptophyta</taxon>
        <taxon>Embryophyta</taxon>
        <taxon>Tracheophyta</taxon>
        <taxon>Spermatophyta</taxon>
        <taxon>Magnoliopsida</taxon>
        <taxon>eudicotyledons</taxon>
        <taxon>Gunneridae</taxon>
        <taxon>Pentapetalae</taxon>
        <taxon>asterids</taxon>
        <taxon>lamiids</taxon>
        <taxon>Lamiales</taxon>
        <taxon>Lamiaceae</taxon>
        <taxon>Nepetoideae</taxon>
        <taxon>Elsholtzieae</taxon>
        <taxon>Perilla</taxon>
    </lineage>
</organism>
<evidence type="ECO:0000256" key="4">
    <source>
        <dbReference type="ARBA" id="ARBA00022617"/>
    </source>
</evidence>
<evidence type="ECO:0000256" key="1">
    <source>
        <dbReference type="ARBA" id="ARBA00001971"/>
    </source>
</evidence>
<evidence type="ECO:0000256" key="2">
    <source>
        <dbReference type="ARBA" id="ARBA00004167"/>
    </source>
</evidence>
<comment type="cofactor">
    <cofactor evidence="1 9">
        <name>heme</name>
        <dbReference type="ChEBI" id="CHEBI:30413"/>
    </cofactor>
</comment>
<dbReference type="PRINTS" id="PR00385">
    <property type="entry name" value="P450"/>
</dbReference>
<gene>
    <name evidence="11" type="ORF">C2S53_009081</name>
</gene>
<evidence type="ECO:0000256" key="5">
    <source>
        <dbReference type="ARBA" id="ARBA00022723"/>
    </source>
</evidence>
<sequence>MDEIKIQSIIFPALASLILLWCIRRRWHRKPNGIKNPPPSPPKLPIIGNLHQLGSFPHRNLQLLAKKHGPLMLLRLGRLPVLVVSTADAAREIMKTHDLTFSNRPLYKVHKKVAYDGKGFALGPYNEFWRQIKSIFVLKLLNSKRVQSSRSIREEETSLFVKKIRESSSSPVNLSEMFTKFSNDVVCRSAFGGKYSETENGKKFLTLVKELSEVLGFLGVGAFVPWLSWIDRVSGFDAKVDRIAKGLDDLLEGVIEERLENLKVQSLQENFIDILLDIYMNETIDVAIEKDNIKAVLLDVFAAGTDTTAVVLEWTMTELLQHPKMMEKLQSEVRGIVEHKKNITDGDLEKMHYLKAVIKESLRFHPPLPLLLPRIAREDVNIKGYDISAGTVVMTNAWAISKDPLSWDEPEKFEPERFLNSSIDVKGQDFELIPFGAGRRGCPGIGFAMLKIELLLASLVQKFNWKLPEGDEGKDLDMSESVGITIHRVTPLVAVATQAT</sequence>
<proteinExistence type="inferred from homology"/>
<keyword evidence="6 10" id="KW-0560">Oxidoreductase</keyword>
<dbReference type="Proteomes" id="UP001190926">
    <property type="component" value="Unassembled WGS sequence"/>
</dbReference>
<dbReference type="GO" id="GO:0020037">
    <property type="term" value="F:heme binding"/>
    <property type="evidence" value="ECO:0007669"/>
    <property type="project" value="InterPro"/>
</dbReference>
<dbReference type="SUPFAM" id="SSF48264">
    <property type="entry name" value="Cytochrome P450"/>
    <property type="match status" value="1"/>
</dbReference>
<dbReference type="PROSITE" id="PS00086">
    <property type="entry name" value="CYTOCHROME_P450"/>
    <property type="match status" value="1"/>
</dbReference>
<dbReference type="CDD" id="cd11072">
    <property type="entry name" value="CYP71-like"/>
    <property type="match status" value="1"/>
</dbReference>
<comment type="similarity">
    <text evidence="3 10">Belongs to the cytochrome P450 family.</text>
</comment>
<dbReference type="InterPro" id="IPR002401">
    <property type="entry name" value="Cyt_P450_E_grp-I"/>
</dbReference>
<keyword evidence="4 9" id="KW-0349">Heme</keyword>
<keyword evidence="12" id="KW-1185">Reference proteome</keyword>
<dbReference type="InterPro" id="IPR036396">
    <property type="entry name" value="Cyt_P450_sf"/>
</dbReference>
<evidence type="ECO:0000256" key="9">
    <source>
        <dbReference type="PIRSR" id="PIRSR602401-1"/>
    </source>
</evidence>
<feature type="binding site" description="axial binding residue" evidence="9">
    <location>
        <position position="442"/>
    </location>
    <ligand>
        <name>heme</name>
        <dbReference type="ChEBI" id="CHEBI:30413"/>
    </ligand>
    <ligandPart>
        <name>Fe</name>
        <dbReference type="ChEBI" id="CHEBI:18248"/>
    </ligandPart>
</feature>
<dbReference type="Pfam" id="PF00067">
    <property type="entry name" value="p450"/>
    <property type="match status" value="1"/>
</dbReference>
<keyword evidence="8 10" id="KW-0503">Monooxygenase</keyword>
<dbReference type="PANTHER" id="PTHR47955:SF15">
    <property type="entry name" value="CYTOCHROME P450 71A2-LIKE"/>
    <property type="match status" value="1"/>
</dbReference>
<dbReference type="PRINTS" id="PR00463">
    <property type="entry name" value="EP450I"/>
</dbReference>
<comment type="subcellular location">
    <subcellularLocation>
        <location evidence="2">Membrane</location>
        <topology evidence="2">Single-pass membrane protein</topology>
    </subcellularLocation>
</comment>
<dbReference type="GO" id="GO:0016020">
    <property type="term" value="C:membrane"/>
    <property type="evidence" value="ECO:0007669"/>
    <property type="project" value="UniProtKB-SubCell"/>
</dbReference>
<evidence type="ECO:0000256" key="6">
    <source>
        <dbReference type="ARBA" id="ARBA00023002"/>
    </source>
</evidence>
<dbReference type="InterPro" id="IPR017972">
    <property type="entry name" value="Cyt_P450_CS"/>
</dbReference>
<dbReference type="EMBL" id="SDAM02029581">
    <property type="protein sequence ID" value="KAH6755831.1"/>
    <property type="molecule type" value="Genomic_DNA"/>
</dbReference>
<evidence type="ECO:0000313" key="12">
    <source>
        <dbReference type="Proteomes" id="UP001190926"/>
    </source>
</evidence>
<reference evidence="11 12" key="1">
    <citation type="journal article" date="2021" name="Nat. Commun.">
        <title>Incipient diploidization of the medicinal plant Perilla within 10,000 years.</title>
        <authorList>
            <person name="Zhang Y."/>
            <person name="Shen Q."/>
            <person name="Leng L."/>
            <person name="Zhang D."/>
            <person name="Chen S."/>
            <person name="Shi Y."/>
            <person name="Ning Z."/>
            <person name="Chen S."/>
        </authorList>
    </citation>
    <scope>NUCLEOTIDE SEQUENCE [LARGE SCALE GENOMIC DNA]</scope>
    <source>
        <strain evidence="12">cv. PC099</strain>
    </source>
</reference>
<evidence type="ECO:0008006" key="13">
    <source>
        <dbReference type="Google" id="ProtNLM"/>
    </source>
</evidence>
<keyword evidence="5 9" id="KW-0479">Metal-binding</keyword>
<dbReference type="GO" id="GO:0016705">
    <property type="term" value="F:oxidoreductase activity, acting on paired donors, with incorporation or reduction of molecular oxygen"/>
    <property type="evidence" value="ECO:0007669"/>
    <property type="project" value="InterPro"/>
</dbReference>
<evidence type="ECO:0000256" key="8">
    <source>
        <dbReference type="ARBA" id="ARBA00023033"/>
    </source>
</evidence>
<dbReference type="PANTHER" id="PTHR47955">
    <property type="entry name" value="CYTOCHROME P450 FAMILY 71 PROTEIN"/>
    <property type="match status" value="1"/>
</dbReference>
<evidence type="ECO:0000256" key="3">
    <source>
        <dbReference type="ARBA" id="ARBA00010617"/>
    </source>
</evidence>
<evidence type="ECO:0000256" key="10">
    <source>
        <dbReference type="RuleBase" id="RU000461"/>
    </source>
</evidence>
<dbReference type="GO" id="GO:0004497">
    <property type="term" value="F:monooxygenase activity"/>
    <property type="evidence" value="ECO:0007669"/>
    <property type="project" value="UniProtKB-KW"/>
</dbReference>
<keyword evidence="7 9" id="KW-0408">Iron</keyword>
<protein>
    <recommendedName>
        <fullName evidence="13">Cytochrome P450</fullName>
    </recommendedName>
</protein>
<dbReference type="Gene3D" id="1.10.630.10">
    <property type="entry name" value="Cytochrome P450"/>
    <property type="match status" value="1"/>
</dbReference>
<dbReference type="InterPro" id="IPR001128">
    <property type="entry name" value="Cyt_P450"/>
</dbReference>
<name>A0AAD4NWL9_PERFH</name>
<accession>A0AAD4NWL9</accession>
<dbReference type="AlphaFoldDB" id="A0AAD4NWL9"/>
<comment type="caution">
    <text evidence="11">The sequence shown here is derived from an EMBL/GenBank/DDBJ whole genome shotgun (WGS) entry which is preliminary data.</text>
</comment>
<evidence type="ECO:0000256" key="7">
    <source>
        <dbReference type="ARBA" id="ARBA00023004"/>
    </source>
</evidence>
<dbReference type="GO" id="GO:0005506">
    <property type="term" value="F:iron ion binding"/>
    <property type="evidence" value="ECO:0007669"/>
    <property type="project" value="InterPro"/>
</dbReference>
<dbReference type="FunFam" id="1.10.630.10:FF:000011">
    <property type="entry name" value="Cytochrome P450 83B1"/>
    <property type="match status" value="1"/>
</dbReference>